<feature type="compositionally biased region" description="Polar residues" evidence="1">
    <location>
        <begin position="385"/>
        <end position="396"/>
    </location>
</feature>
<feature type="compositionally biased region" description="Basic and acidic residues" evidence="1">
    <location>
        <begin position="1143"/>
        <end position="1163"/>
    </location>
</feature>
<dbReference type="EMBL" id="CADCXW020000017">
    <property type="protein sequence ID" value="CAD1552024.1"/>
    <property type="molecule type" value="Genomic_DNA"/>
</dbReference>
<feature type="compositionally biased region" description="Basic and acidic residues" evidence="1">
    <location>
        <begin position="249"/>
        <end position="274"/>
    </location>
</feature>
<feature type="compositionally biased region" description="Basic and acidic residues" evidence="1">
    <location>
        <begin position="361"/>
        <end position="376"/>
    </location>
</feature>
<sequence>MFKYFYARISNKKKYQNFLFQIITIATLCTWIKIVQTKEVTSITDQIGIASEVFTESSVKTEDSLHGHHTNDAHENADKFVPITDCQEAVTSHPKNTLSAMKNEIDERNSRNLNVATNDLDANSISSPGVRFLLTIPNTESNRRSFDTHQNQRAFEILKVTNETPTIANYHEFYNNLKNNLNIKNYDNPVFNQDTISSQKKERMRIINEYFNAQARPSATQGENSYWYKNQIRPSQLNDALAKTSIFEPEKVKHNSQQDEDRNQNKFYHRDVVPRTKSNIYSSSNYEQNMSEDRYDKKEDYSDENSDYSESTEVPPRRSQKHKRRHHHHHQGSSSKRLPKEHRDGSDSGELKKLNTHGRTKSRDRTKSIDWSEEYHNSFGDDVSNENISNNKQQISKNRKKPLSSQNSMNQEQTWNQISPNIEFSKAHGLEVSQIDNPNLLVPNFMNLNLMPMSNQNTHGSNFPLHNNGFSNSVVGTTMSPIMSTTPSMILQNVSPQNLLDNSRYNNLVPDIIVGQNTYQQPVHTVLLPQFNMNNEYTSNIRTPYLTSTMAPIFTISQPFTPSMHNVQSTAIPKTSADKNQNGPQIFLPQASPTTTSYNYLMNSGSHQTNLGQNNQLPKLVNFYKPMSGNQGAKNSVLNTKIRSYGNENNSNNDDRNSENYNDNRNSENENDHRDVTYDENGNDNKYTLSSTNMNHNNFHLNMNNQQFPRSQLQTSIYPIMGGSQFVPTVIQNNDHINPINQNNGNLFNPQLSISHSPSIVHIPKKFNQLQLMNIANNFHDNIRHQQTQINDAYNNRGRYQNSYTYDNVGSTSNQNSNAADNGKIYSPLVEQAQLPVIGMDNVEIKNAGMDIKPSPLDLTLTNGIDNINSYPTTILTTPIPILSTTTGFITSGPIMTSTPSAGFNTMSNYINSLGQVGFNNNQQFRQLDSTTKQQSTFNPMNFIPNWDIINSQKLLNSKGHMPKPLAQHLELASALPGGNFDKHSPQAQMELVKKPKLSSDLEKYAEEMFKESLRTIFNSHRWNSDKKSRNLTESDIAELEKLKSDFSRLKAAMMAHNNGKEILEAHHSETKFRTAQPGKKIKTNEAALKELLKSDFDGDGHTDYHRFPSNGRINRPRVKDRNRINDYLTPPKINSLIAKGTHMDNNDRKRPIGRGPRFENIKSRPKTNHRQSPIDIPISSQTMNTHQRQYYDEINNDYQSSQHFDHYTTFSTPSSRSEAQDGHASYDEFHDNIPTSLDFNLPKTHNLLGLLMKNKQLPKGVN</sequence>
<feature type="region of interest" description="Disordered" evidence="1">
    <location>
        <begin position="249"/>
        <end position="412"/>
    </location>
</feature>
<dbReference type="AlphaFoldDB" id="A0A6V7JIN4"/>
<feature type="compositionally biased region" description="Basic and acidic residues" evidence="1">
    <location>
        <begin position="665"/>
        <end position="677"/>
    </location>
</feature>
<evidence type="ECO:0000313" key="2">
    <source>
        <dbReference type="EMBL" id="CAD1552024.1"/>
    </source>
</evidence>
<feature type="region of interest" description="Disordered" evidence="1">
    <location>
        <begin position="1143"/>
        <end position="1178"/>
    </location>
</feature>
<gene>
    <name evidence="2" type="ORF">BBRV_LOCUS54039</name>
</gene>
<feature type="compositionally biased region" description="Polar residues" evidence="1">
    <location>
        <begin position="403"/>
        <end position="412"/>
    </location>
</feature>
<feature type="compositionally biased region" description="Low complexity" evidence="1">
    <location>
        <begin position="643"/>
        <end position="652"/>
    </location>
</feature>
<name>A0A6V7JIN4_9HYME</name>
<feature type="compositionally biased region" description="Polar residues" evidence="1">
    <location>
        <begin position="276"/>
        <end position="289"/>
    </location>
</feature>
<accession>A0A6V7JIN4</accession>
<evidence type="ECO:0000256" key="1">
    <source>
        <dbReference type="SAM" id="MobiDB-lite"/>
    </source>
</evidence>
<feature type="compositionally biased region" description="Basic and acidic residues" evidence="1">
    <location>
        <begin position="341"/>
        <end position="353"/>
    </location>
</feature>
<proteinExistence type="predicted"/>
<feature type="region of interest" description="Disordered" evidence="1">
    <location>
        <begin position="643"/>
        <end position="685"/>
    </location>
</feature>
<feature type="compositionally biased region" description="Basic and acidic residues" evidence="1">
    <location>
        <begin position="291"/>
        <end position="300"/>
    </location>
</feature>
<feature type="compositionally biased region" description="Basic residues" evidence="1">
    <location>
        <begin position="318"/>
        <end position="331"/>
    </location>
</feature>
<protein>
    <submittedName>
        <fullName evidence="2">Uncharacterized protein</fullName>
    </submittedName>
</protein>
<reference evidence="2" key="1">
    <citation type="submission" date="2020-07" db="EMBL/GenBank/DDBJ databases">
        <authorList>
            <person name="Ferguson B K."/>
        </authorList>
    </citation>
    <scope>NUCLEOTIDE SEQUENCE</scope>
    <source>
        <strain evidence="2">L06</strain>
    </source>
</reference>
<organism evidence="2">
    <name type="scientific">Bracon brevicornis</name>
    <dbReference type="NCBI Taxonomy" id="1563983"/>
    <lineage>
        <taxon>Eukaryota</taxon>
        <taxon>Metazoa</taxon>
        <taxon>Ecdysozoa</taxon>
        <taxon>Arthropoda</taxon>
        <taxon>Hexapoda</taxon>
        <taxon>Insecta</taxon>
        <taxon>Pterygota</taxon>
        <taxon>Neoptera</taxon>
        <taxon>Endopterygota</taxon>
        <taxon>Hymenoptera</taxon>
        <taxon>Apocrita</taxon>
        <taxon>Ichneumonoidea</taxon>
        <taxon>Braconidae</taxon>
        <taxon>Braconinae</taxon>
        <taxon>Bracon</taxon>
    </lineage>
</organism>